<dbReference type="Proteomes" id="UP000217790">
    <property type="component" value="Unassembled WGS sequence"/>
</dbReference>
<dbReference type="InParanoid" id="A0A2H3D3J6"/>
<reference evidence="3" key="1">
    <citation type="journal article" date="2017" name="Nat. Ecol. Evol.">
        <title>Genome expansion and lineage-specific genetic innovations in the forest pathogenic fungi Armillaria.</title>
        <authorList>
            <person name="Sipos G."/>
            <person name="Prasanna A.N."/>
            <person name="Walter M.C."/>
            <person name="O'Connor E."/>
            <person name="Balint B."/>
            <person name="Krizsan K."/>
            <person name="Kiss B."/>
            <person name="Hess J."/>
            <person name="Varga T."/>
            <person name="Slot J."/>
            <person name="Riley R."/>
            <person name="Boka B."/>
            <person name="Rigling D."/>
            <person name="Barry K."/>
            <person name="Lee J."/>
            <person name="Mihaltcheva S."/>
            <person name="LaButti K."/>
            <person name="Lipzen A."/>
            <person name="Waldron R."/>
            <person name="Moloney N.M."/>
            <person name="Sperisen C."/>
            <person name="Kredics L."/>
            <person name="Vagvoelgyi C."/>
            <person name="Patrignani A."/>
            <person name="Fitzpatrick D."/>
            <person name="Nagy I."/>
            <person name="Doyle S."/>
            <person name="Anderson J.B."/>
            <person name="Grigoriev I.V."/>
            <person name="Gueldener U."/>
            <person name="Muensterkoetter M."/>
            <person name="Nagy L.G."/>
        </authorList>
    </citation>
    <scope>NUCLEOTIDE SEQUENCE [LARGE SCALE GENOMIC DNA]</scope>
    <source>
        <strain evidence="3">Ar21-2</strain>
    </source>
</reference>
<evidence type="ECO:0000313" key="2">
    <source>
        <dbReference type="EMBL" id="PBK85358.1"/>
    </source>
</evidence>
<keyword evidence="3" id="KW-1185">Reference proteome</keyword>
<sequence length="118" mass="13731">MTKGGGMATKFFKQKLAYIMEEEYIDMDMEENEGLRKKQMTCDLDTSGAPNKNNNQLKRLVQQERKEIIKNKGSEGSTKPKWHVGPEVRKDMKPHNKMMDDGQKFPQRVQDSELRPEV</sequence>
<dbReference type="AlphaFoldDB" id="A0A2H3D3J6"/>
<evidence type="ECO:0000256" key="1">
    <source>
        <dbReference type="SAM" id="MobiDB-lite"/>
    </source>
</evidence>
<protein>
    <submittedName>
        <fullName evidence="2">Uncharacterized protein</fullName>
    </submittedName>
</protein>
<feature type="compositionally biased region" description="Basic and acidic residues" evidence="1">
    <location>
        <begin position="84"/>
        <end position="103"/>
    </location>
</feature>
<feature type="region of interest" description="Disordered" evidence="1">
    <location>
        <begin position="69"/>
        <end position="118"/>
    </location>
</feature>
<dbReference type="EMBL" id="KZ293691">
    <property type="protein sequence ID" value="PBK85358.1"/>
    <property type="molecule type" value="Genomic_DNA"/>
</dbReference>
<evidence type="ECO:0000313" key="3">
    <source>
        <dbReference type="Proteomes" id="UP000217790"/>
    </source>
</evidence>
<proteinExistence type="predicted"/>
<accession>A0A2H3D3J6</accession>
<organism evidence="2 3">
    <name type="scientific">Armillaria gallica</name>
    <name type="common">Bulbous honey fungus</name>
    <name type="synonym">Armillaria bulbosa</name>
    <dbReference type="NCBI Taxonomy" id="47427"/>
    <lineage>
        <taxon>Eukaryota</taxon>
        <taxon>Fungi</taxon>
        <taxon>Dikarya</taxon>
        <taxon>Basidiomycota</taxon>
        <taxon>Agaricomycotina</taxon>
        <taxon>Agaricomycetes</taxon>
        <taxon>Agaricomycetidae</taxon>
        <taxon>Agaricales</taxon>
        <taxon>Marasmiineae</taxon>
        <taxon>Physalacriaceae</taxon>
        <taxon>Armillaria</taxon>
    </lineage>
</organism>
<gene>
    <name evidence="2" type="ORF">ARMGADRAFT_1129440</name>
</gene>
<name>A0A2H3D3J6_ARMGA</name>